<reference evidence="1" key="1">
    <citation type="submission" date="2014-09" db="EMBL/GenBank/DDBJ databases">
        <authorList>
            <person name="Magalhaes I.L.F."/>
            <person name="Oliveira U."/>
            <person name="Santos F.R."/>
            <person name="Vidigal T.H.D.A."/>
            <person name="Brescovit A.D."/>
            <person name="Santos A.J."/>
        </authorList>
    </citation>
    <scope>NUCLEOTIDE SEQUENCE</scope>
    <source>
        <tissue evidence="1">Shoot tissue taken approximately 20 cm above the soil surface</tissue>
    </source>
</reference>
<protein>
    <submittedName>
        <fullName evidence="1">Uncharacterized protein</fullName>
    </submittedName>
</protein>
<reference evidence="1" key="2">
    <citation type="journal article" date="2015" name="Data Brief">
        <title>Shoot transcriptome of the giant reed, Arundo donax.</title>
        <authorList>
            <person name="Barrero R.A."/>
            <person name="Guerrero F.D."/>
            <person name="Moolhuijzen P."/>
            <person name="Goolsby J.A."/>
            <person name="Tidwell J."/>
            <person name="Bellgard S.E."/>
            <person name="Bellgard M.I."/>
        </authorList>
    </citation>
    <scope>NUCLEOTIDE SEQUENCE</scope>
    <source>
        <tissue evidence="1">Shoot tissue taken approximately 20 cm above the soil surface</tissue>
    </source>
</reference>
<proteinExistence type="predicted"/>
<accession>A0A0A8YAY2</accession>
<organism evidence="1">
    <name type="scientific">Arundo donax</name>
    <name type="common">Giant reed</name>
    <name type="synonym">Donax arundinaceus</name>
    <dbReference type="NCBI Taxonomy" id="35708"/>
    <lineage>
        <taxon>Eukaryota</taxon>
        <taxon>Viridiplantae</taxon>
        <taxon>Streptophyta</taxon>
        <taxon>Embryophyta</taxon>
        <taxon>Tracheophyta</taxon>
        <taxon>Spermatophyta</taxon>
        <taxon>Magnoliopsida</taxon>
        <taxon>Liliopsida</taxon>
        <taxon>Poales</taxon>
        <taxon>Poaceae</taxon>
        <taxon>PACMAD clade</taxon>
        <taxon>Arundinoideae</taxon>
        <taxon>Arundineae</taxon>
        <taxon>Arundo</taxon>
    </lineage>
</organism>
<sequence>MRRQYIPLFSVFTQANLSVLSLLPYAKSMFFPQEHSCLWLQ</sequence>
<dbReference type="AlphaFoldDB" id="A0A0A8YAY2"/>
<dbReference type="EMBL" id="GBRH01274791">
    <property type="protein sequence ID" value="JAD23104.1"/>
    <property type="molecule type" value="Transcribed_RNA"/>
</dbReference>
<evidence type="ECO:0000313" key="1">
    <source>
        <dbReference type="EMBL" id="JAD23104.1"/>
    </source>
</evidence>
<name>A0A0A8YAY2_ARUDO</name>